<dbReference type="Gene3D" id="3.10.180.10">
    <property type="entry name" value="2,3-Dihydroxybiphenyl 1,2-Dioxygenase, domain 1"/>
    <property type="match status" value="2"/>
</dbReference>
<dbReference type="OrthoDB" id="3286168at2"/>
<protein>
    <submittedName>
        <fullName evidence="2">VOC family protein</fullName>
    </submittedName>
</protein>
<keyword evidence="3" id="KW-1185">Reference proteome</keyword>
<dbReference type="PANTHER" id="PTHR35908">
    <property type="entry name" value="HYPOTHETICAL FUSION PROTEIN"/>
    <property type="match status" value="1"/>
</dbReference>
<name>A0A365GZ49_9ACTN</name>
<dbReference type="Pfam" id="PF18029">
    <property type="entry name" value="Glyoxalase_6"/>
    <property type="match status" value="2"/>
</dbReference>
<feature type="domain" description="Glyoxalase-like" evidence="1">
    <location>
        <begin position="133"/>
        <end position="236"/>
    </location>
</feature>
<proteinExistence type="predicted"/>
<comment type="caution">
    <text evidence="2">The sequence shown here is derived from an EMBL/GenBank/DDBJ whole genome shotgun (WGS) entry which is preliminary data.</text>
</comment>
<dbReference type="InterPro" id="IPR041581">
    <property type="entry name" value="Glyoxalase_6"/>
</dbReference>
<dbReference type="InterPro" id="IPR029068">
    <property type="entry name" value="Glyas_Bleomycin-R_OHBP_Dase"/>
</dbReference>
<dbReference type="Proteomes" id="UP000251891">
    <property type="component" value="Unassembled WGS sequence"/>
</dbReference>
<reference evidence="2 3" key="1">
    <citation type="submission" date="2018-06" db="EMBL/GenBank/DDBJ databases">
        <title>Actinomadura craniellae sp. nov. isolated from marine sponge Craniella sp.</title>
        <authorList>
            <person name="Li L."/>
            <person name="Xu Q.H."/>
            <person name="Lin H.W."/>
            <person name="Lu Y.H."/>
        </authorList>
    </citation>
    <scope>NUCLEOTIDE SEQUENCE [LARGE SCALE GENOMIC DNA]</scope>
    <source>
        <strain evidence="2 3">LHW63021</strain>
    </source>
</reference>
<evidence type="ECO:0000313" key="3">
    <source>
        <dbReference type="Proteomes" id="UP000251891"/>
    </source>
</evidence>
<accession>A0A365GZ49</accession>
<sequence>MIRWAWAFIDRPLERFEEGARFWTAVTGTHLSARRGDAGEFATLLPKTGDPCLKLQGVLDGPGGIHLDLDVDDFPAAVRRARDLGAAVVAEDPDLAVLRSPGGQPFCLRPWEGNTERPPVTAHPGGAASRADQVCIDIGPAAHETEVAFWTALTGWEPRPTSRPEFHRLLPPPELPVHLLLQRLGEDRPVSAHLDLACSDVAALQALHEEHGARFVGRWPNWTVMRDPAGGTYCLTARKPQAGSPAG</sequence>
<dbReference type="RefSeq" id="WP_111871669.1">
    <property type="nucleotide sequence ID" value="NZ_QLYX01000020.1"/>
</dbReference>
<dbReference type="PANTHER" id="PTHR35908:SF1">
    <property type="entry name" value="CONSERVED PROTEIN"/>
    <property type="match status" value="1"/>
</dbReference>
<feature type="domain" description="Glyoxalase-like" evidence="1">
    <location>
        <begin position="14"/>
        <end position="108"/>
    </location>
</feature>
<evidence type="ECO:0000259" key="1">
    <source>
        <dbReference type="Pfam" id="PF18029"/>
    </source>
</evidence>
<evidence type="ECO:0000313" key="2">
    <source>
        <dbReference type="EMBL" id="RAY11213.1"/>
    </source>
</evidence>
<gene>
    <name evidence="2" type="ORF">DPM19_31125</name>
</gene>
<dbReference type="EMBL" id="QLYX01000020">
    <property type="protein sequence ID" value="RAY11213.1"/>
    <property type="molecule type" value="Genomic_DNA"/>
</dbReference>
<dbReference type="AlphaFoldDB" id="A0A365GZ49"/>
<organism evidence="2 3">
    <name type="scientific">Actinomadura craniellae</name>
    <dbReference type="NCBI Taxonomy" id="2231787"/>
    <lineage>
        <taxon>Bacteria</taxon>
        <taxon>Bacillati</taxon>
        <taxon>Actinomycetota</taxon>
        <taxon>Actinomycetes</taxon>
        <taxon>Streptosporangiales</taxon>
        <taxon>Thermomonosporaceae</taxon>
        <taxon>Actinomadura</taxon>
    </lineage>
</organism>
<dbReference type="SUPFAM" id="SSF54593">
    <property type="entry name" value="Glyoxalase/Bleomycin resistance protein/Dihydroxybiphenyl dioxygenase"/>
    <property type="match status" value="2"/>
</dbReference>